<feature type="region of interest" description="Disordered" evidence="2">
    <location>
        <begin position="237"/>
        <end position="311"/>
    </location>
</feature>
<feature type="region of interest" description="Disordered" evidence="2">
    <location>
        <begin position="792"/>
        <end position="819"/>
    </location>
</feature>
<feature type="coiled-coil region" evidence="1">
    <location>
        <begin position="439"/>
        <end position="487"/>
    </location>
</feature>
<dbReference type="AlphaFoldDB" id="A0A9Q1IL25"/>
<feature type="compositionally biased region" description="Basic and acidic residues" evidence="2">
    <location>
        <begin position="923"/>
        <end position="941"/>
    </location>
</feature>
<keyword evidence="1" id="KW-0175">Coiled coil</keyword>
<keyword evidence="4" id="KW-1185">Reference proteome</keyword>
<evidence type="ECO:0000256" key="1">
    <source>
        <dbReference type="SAM" id="Coils"/>
    </source>
</evidence>
<feature type="compositionally biased region" description="Basic and acidic residues" evidence="2">
    <location>
        <begin position="1058"/>
        <end position="1069"/>
    </location>
</feature>
<dbReference type="OrthoDB" id="5982442at2759"/>
<feature type="compositionally biased region" description="Polar residues" evidence="2">
    <location>
        <begin position="240"/>
        <end position="257"/>
    </location>
</feature>
<feature type="region of interest" description="Disordered" evidence="2">
    <location>
        <begin position="1"/>
        <end position="29"/>
    </location>
</feature>
<dbReference type="SUPFAM" id="SSF57997">
    <property type="entry name" value="Tropomyosin"/>
    <property type="match status" value="1"/>
</dbReference>
<feature type="compositionally biased region" description="Basic and acidic residues" evidence="2">
    <location>
        <begin position="607"/>
        <end position="621"/>
    </location>
</feature>
<protein>
    <submittedName>
        <fullName evidence="3">Uncharacterized protein</fullName>
    </submittedName>
</protein>
<feature type="region of interest" description="Disordered" evidence="2">
    <location>
        <begin position="866"/>
        <end position="891"/>
    </location>
</feature>
<sequence length="1202" mass="135694">MSQQRRGSLSPSSDGWGSELGWMPRAHSQRQSFRASSPLCLAHLDIWDKKPHFKAQPSVWSSKEGVSGPGMFFTHKSSSPGSDSEGSLRPSPGTRRWQSLSRLAPEGAPRSLSPSPGAELRAALVESGTRRAELVQRLREAQERLDSQTDLLKARDTQLHHSQTSTQLMELRHKQLAEAVSALEQEKEAAELCRFEESRRRGELQDKVLQLELDMLKMRSSLERKACAQHTLPLALSPRGSATYSSPLSRTLPNTQEDIGKQGRRQTDRELKEARDSLREAQERLESLQEQREQAHHELRTAKESQLTVRSQVEDAKQRLCSSMRAQSELQDQLSEARSHLGQTGLERDLLSSKVLRVEDSLEDVKLRLSAAMSDKDRIMQEKAELHQRVQSLELQLERALCGREGFTAQVCELHGELVDTKARANRQDQEKVHMKEELHTLKESNKTASTELGEARQRLEAVLGKLHELEAEKVIHTNRIVALETERSQLIGEKEELVSAAQQSSQEEVTELRESCCTLRESQNSLLLENQGLQSKCQALEAAIFGKEAELWRKEAELQRREEDHGKAEAEMVQEAEELRRVGSHWKDRWQEAAVALRSAQDQLEDASRQRSAETSQQREEAALLAQELENLQKKAQSSQEQMQTVLQEKADMEAELNRVKKEGGALVKVELDACRQQLDLEKNRSQSLRRQLSNSPVREGRRGSLLQESPRENDVSERMAVGVRNPAVETQDRGTETDLFIPPLQMSSSQQDIAQVLSPTSLQEVDGELGQMRAELQEVWDMLRERDTELEEHQQELRSARGQVSQHSSEVQRLEQQLTEQEEELVKKEQALRSMERLRDAERTETQITISSLEMKMAELSELGAAETDSKGSSECPRCSDPAAAHPDSLQAELEDMRRRNTQLQLERDKVVGTLQQLRQHKVERPLPKSKREVRPESVDYDKQRWLVTEQLKSLFKEKEQLGRAYGKSAGAQRGPHSLQDWTAKSKVIKNTMDTLANQKRREQELQRGGPSAGRNREGNAGGSGQAKPGAPQQDRQAKLRFQQQIQQLRGTVPSGEKREQEVNHLFDVSTEGKRELRPFPNVEDGTYLARQVNAGVSEEEEGDEEEKEVRVAEVGEAGGSSLQGSWASWDSLPSPASTNATPPPLVRAYSIDTLNLPLPPAVSSPDLSPLFPRSWAGSQECLLSPRPYRSQPNRSFRPL</sequence>
<feature type="compositionally biased region" description="Polar residues" evidence="2">
    <location>
        <begin position="1"/>
        <end position="15"/>
    </location>
</feature>
<reference evidence="3" key="1">
    <citation type="journal article" date="2023" name="Science">
        <title>Genome structures resolve the early diversification of teleost fishes.</title>
        <authorList>
            <person name="Parey E."/>
            <person name="Louis A."/>
            <person name="Montfort J."/>
            <person name="Bouchez O."/>
            <person name="Roques C."/>
            <person name="Iampietro C."/>
            <person name="Lluch J."/>
            <person name="Castinel A."/>
            <person name="Donnadieu C."/>
            <person name="Desvignes T."/>
            <person name="Floi Bucao C."/>
            <person name="Jouanno E."/>
            <person name="Wen M."/>
            <person name="Mejri S."/>
            <person name="Dirks R."/>
            <person name="Jansen H."/>
            <person name="Henkel C."/>
            <person name="Chen W.J."/>
            <person name="Zahm M."/>
            <person name="Cabau C."/>
            <person name="Klopp C."/>
            <person name="Thompson A.W."/>
            <person name="Robinson-Rechavi M."/>
            <person name="Braasch I."/>
            <person name="Lecointre G."/>
            <person name="Bobe J."/>
            <person name="Postlethwait J.H."/>
            <person name="Berthelot C."/>
            <person name="Roest Crollius H."/>
            <person name="Guiguen Y."/>
        </authorList>
    </citation>
    <scope>NUCLEOTIDE SEQUENCE</scope>
    <source>
        <strain evidence="3">WJC10195</strain>
    </source>
</reference>
<feature type="compositionally biased region" description="Low complexity" evidence="2">
    <location>
        <begin position="687"/>
        <end position="697"/>
    </location>
</feature>
<evidence type="ECO:0000313" key="3">
    <source>
        <dbReference type="EMBL" id="KAJ8343450.1"/>
    </source>
</evidence>
<dbReference type="EMBL" id="JAINUF010000013">
    <property type="protein sequence ID" value="KAJ8343450.1"/>
    <property type="molecule type" value="Genomic_DNA"/>
</dbReference>
<evidence type="ECO:0000256" key="2">
    <source>
        <dbReference type="SAM" id="MobiDB-lite"/>
    </source>
</evidence>
<feature type="compositionally biased region" description="Low complexity" evidence="2">
    <location>
        <begin position="77"/>
        <end position="87"/>
    </location>
</feature>
<gene>
    <name evidence="3" type="ORF">SKAU_G00307790</name>
</gene>
<feature type="compositionally biased region" description="Acidic residues" evidence="2">
    <location>
        <begin position="1100"/>
        <end position="1109"/>
    </location>
</feature>
<dbReference type="Proteomes" id="UP001152622">
    <property type="component" value="Chromosome 13"/>
</dbReference>
<feature type="region of interest" description="Disordered" evidence="2">
    <location>
        <begin position="602"/>
        <end position="621"/>
    </location>
</feature>
<feature type="region of interest" description="Disordered" evidence="2">
    <location>
        <begin position="687"/>
        <end position="718"/>
    </location>
</feature>
<feature type="region of interest" description="Disordered" evidence="2">
    <location>
        <begin position="1097"/>
        <end position="1148"/>
    </location>
</feature>
<feature type="compositionally biased region" description="Basic and acidic residues" evidence="2">
    <location>
        <begin position="792"/>
        <end position="801"/>
    </location>
</feature>
<feature type="region of interest" description="Disordered" evidence="2">
    <location>
        <begin position="968"/>
        <end position="1069"/>
    </location>
</feature>
<comment type="caution">
    <text evidence="3">The sequence shown here is derived from an EMBL/GenBank/DDBJ whole genome shotgun (WGS) entry which is preliminary data.</text>
</comment>
<evidence type="ECO:0000313" key="4">
    <source>
        <dbReference type="Proteomes" id="UP001152622"/>
    </source>
</evidence>
<organism evidence="3 4">
    <name type="scientific">Synaphobranchus kaupii</name>
    <name type="common">Kaup's arrowtooth eel</name>
    <dbReference type="NCBI Taxonomy" id="118154"/>
    <lineage>
        <taxon>Eukaryota</taxon>
        <taxon>Metazoa</taxon>
        <taxon>Chordata</taxon>
        <taxon>Craniata</taxon>
        <taxon>Vertebrata</taxon>
        <taxon>Euteleostomi</taxon>
        <taxon>Actinopterygii</taxon>
        <taxon>Neopterygii</taxon>
        <taxon>Teleostei</taxon>
        <taxon>Anguilliformes</taxon>
        <taxon>Synaphobranchidae</taxon>
        <taxon>Synaphobranchus</taxon>
    </lineage>
</organism>
<name>A0A9Q1IL25_SYNKA</name>
<feature type="compositionally biased region" description="Basic and acidic residues" evidence="2">
    <location>
        <begin position="258"/>
        <end position="303"/>
    </location>
</feature>
<feature type="region of interest" description="Disordered" evidence="2">
    <location>
        <begin position="913"/>
        <end position="941"/>
    </location>
</feature>
<feature type="coiled-coil region" evidence="1">
    <location>
        <begin position="131"/>
        <end position="193"/>
    </location>
</feature>
<proteinExistence type="predicted"/>
<accession>A0A9Q1IL25</accession>
<feature type="region of interest" description="Disordered" evidence="2">
    <location>
        <begin position="58"/>
        <end position="96"/>
    </location>
</feature>